<evidence type="ECO:0000256" key="1">
    <source>
        <dbReference type="SAM" id="Phobius"/>
    </source>
</evidence>
<evidence type="ECO:0000313" key="2">
    <source>
        <dbReference type="EMBL" id="KAF5341852.1"/>
    </source>
</evidence>
<dbReference type="AlphaFoldDB" id="A0A8H5CHC1"/>
<gene>
    <name evidence="2" type="ORF">D9611_001729</name>
</gene>
<accession>A0A8H5CHC1</accession>
<feature type="transmembrane region" description="Helical" evidence="1">
    <location>
        <begin position="44"/>
        <end position="66"/>
    </location>
</feature>
<keyword evidence="1" id="KW-0812">Transmembrane</keyword>
<dbReference type="EMBL" id="JAACJK010000001">
    <property type="protein sequence ID" value="KAF5341852.1"/>
    <property type="molecule type" value="Genomic_DNA"/>
</dbReference>
<organism evidence="2 3">
    <name type="scientific">Ephemerocybe angulata</name>
    <dbReference type="NCBI Taxonomy" id="980116"/>
    <lineage>
        <taxon>Eukaryota</taxon>
        <taxon>Fungi</taxon>
        <taxon>Dikarya</taxon>
        <taxon>Basidiomycota</taxon>
        <taxon>Agaricomycotina</taxon>
        <taxon>Agaricomycetes</taxon>
        <taxon>Agaricomycetidae</taxon>
        <taxon>Agaricales</taxon>
        <taxon>Agaricineae</taxon>
        <taxon>Psathyrellaceae</taxon>
        <taxon>Ephemerocybe</taxon>
    </lineage>
</organism>
<protein>
    <submittedName>
        <fullName evidence="2">Uncharacterized protein</fullName>
    </submittedName>
</protein>
<keyword evidence="1" id="KW-0472">Membrane</keyword>
<comment type="caution">
    <text evidence="2">The sequence shown here is derived from an EMBL/GenBank/DDBJ whole genome shotgun (WGS) entry which is preliminary data.</text>
</comment>
<evidence type="ECO:0000313" key="3">
    <source>
        <dbReference type="Proteomes" id="UP000541558"/>
    </source>
</evidence>
<proteinExistence type="predicted"/>
<reference evidence="2 3" key="1">
    <citation type="journal article" date="2020" name="ISME J.">
        <title>Uncovering the hidden diversity of litter-decomposition mechanisms in mushroom-forming fungi.</title>
        <authorList>
            <person name="Floudas D."/>
            <person name="Bentzer J."/>
            <person name="Ahren D."/>
            <person name="Johansson T."/>
            <person name="Persson P."/>
            <person name="Tunlid A."/>
        </authorList>
    </citation>
    <scope>NUCLEOTIDE SEQUENCE [LARGE SCALE GENOMIC DNA]</scope>
    <source>
        <strain evidence="2 3">CBS 175.51</strain>
    </source>
</reference>
<dbReference type="Proteomes" id="UP000541558">
    <property type="component" value="Unassembled WGS sequence"/>
</dbReference>
<keyword evidence="3" id="KW-1185">Reference proteome</keyword>
<name>A0A8H5CHC1_9AGAR</name>
<keyword evidence="1" id="KW-1133">Transmembrane helix</keyword>
<sequence>MLVLRSLPGLQIKHNFHLVPSESPPTLSNVALPLRILRSTRPRLALPPPTTCSVLTVSILVIVVVARPHTPLAPRMRLTPRPHPPLRRLSPRPLPPATLPTALFPSATLCLAAALPATRIASTARVACTAGIADPRRPSPSLRCDETSPSFGS</sequence>